<evidence type="ECO:0000256" key="1">
    <source>
        <dbReference type="SAM" id="MobiDB-lite"/>
    </source>
</evidence>
<keyword evidence="2" id="KW-0378">Hydrolase</keyword>
<keyword evidence="2" id="KW-0547">Nucleotide-binding</keyword>
<gene>
    <name evidence="2" type="ORF">STAS_03306</name>
</gene>
<organism evidence="2 3">
    <name type="scientific">Striga asiatica</name>
    <name type="common">Asiatic witchweed</name>
    <name type="synonym">Buchnera asiatica</name>
    <dbReference type="NCBI Taxonomy" id="4170"/>
    <lineage>
        <taxon>Eukaryota</taxon>
        <taxon>Viridiplantae</taxon>
        <taxon>Streptophyta</taxon>
        <taxon>Embryophyta</taxon>
        <taxon>Tracheophyta</taxon>
        <taxon>Spermatophyta</taxon>
        <taxon>Magnoliopsida</taxon>
        <taxon>eudicotyledons</taxon>
        <taxon>Gunneridae</taxon>
        <taxon>Pentapetalae</taxon>
        <taxon>asterids</taxon>
        <taxon>lamiids</taxon>
        <taxon>Lamiales</taxon>
        <taxon>Orobanchaceae</taxon>
        <taxon>Buchnereae</taxon>
        <taxon>Striga</taxon>
    </lineage>
</organism>
<keyword evidence="2" id="KW-0347">Helicase</keyword>
<comment type="caution">
    <text evidence="2">The sequence shown here is derived from an EMBL/GenBank/DDBJ whole genome shotgun (WGS) entry which is preliminary data.</text>
</comment>
<feature type="compositionally biased region" description="Polar residues" evidence="1">
    <location>
        <begin position="66"/>
        <end position="86"/>
    </location>
</feature>
<dbReference type="OrthoDB" id="1813162at2759"/>
<dbReference type="EMBL" id="BKCP01002002">
    <property type="protein sequence ID" value="GER27578.1"/>
    <property type="molecule type" value="Genomic_DNA"/>
</dbReference>
<reference evidence="3" key="1">
    <citation type="journal article" date="2019" name="Curr. Biol.">
        <title>Genome Sequence of Striga asiatica Provides Insight into the Evolution of Plant Parasitism.</title>
        <authorList>
            <person name="Yoshida S."/>
            <person name="Kim S."/>
            <person name="Wafula E.K."/>
            <person name="Tanskanen J."/>
            <person name="Kim Y.M."/>
            <person name="Honaas L."/>
            <person name="Yang Z."/>
            <person name="Spallek T."/>
            <person name="Conn C.E."/>
            <person name="Ichihashi Y."/>
            <person name="Cheong K."/>
            <person name="Cui S."/>
            <person name="Der J.P."/>
            <person name="Gundlach H."/>
            <person name="Jiao Y."/>
            <person name="Hori C."/>
            <person name="Ishida J.K."/>
            <person name="Kasahara H."/>
            <person name="Kiba T."/>
            <person name="Kim M.S."/>
            <person name="Koo N."/>
            <person name="Laohavisit A."/>
            <person name="Lee Y.H."/>
            <person name="Lumba S."/>
            <person name="McCourt P."/>
            <person name="Mortimer J.C."/>
            <person name="Mutuku J.M."/>
            <person name="Nomura T."/>
            <person name="Sasaki-Sekimoto Y."/>
            <person name="Seto Y."/>
            <person name="Wang Y."/>
            <person name="Wakatake T."/>
            <person name="Sakakibara H."/>
            <person name="Demura T."/>
            <person name="Yamaguchi S."/>
            <person name="Yoneyama K."/>
            <person name="Manabe R.I."/>
            <person name="Nelson D.C."/>
            <person name="Schulman A.H."/>
            <person name="Timko M.P."/>
            <person name="dePamphilis C.W."/>
            <person name="Choi D."/>
            <person name="Shirasu K."/>
        </authorList>
    </citation>
    <scope>NUCLEOTIDE SEQUENCE [LARGE SCALE GENOMIC DNA]</scope>
    <source>
        <strain evidence="3">cv. UVA1</strain>
    </source>
</reference>
<keyword evidence="3" id="KW-1185">Reference proteome</keyword>
<feature type="region of interest" description="Disordered" evidence="1">
    <location>
        <begin position="56"/>
        <end position="87"/>
    </location>
</feature>
<evidence type="ECO:0000313" key="2">
    <source>
        <dbReference type="EMBL" id="GER27578.1"/>
    </source>
</evidence>
<dbReference type="GO" id="GO:0004386">
    <property type="term" value="F:helicase activity"/>
    <property type="evidence" value="ECO:0007669"/>
    <property type="project" value="UniProtKB-KW"/>
</dbReference>
<sequence>MEIGTLGCVLRPYSSSMHISSRLMPSVNLKSNPCSKLANVVRTILSPSLYPGHLLLPDPNGKSAKSPPNKSTSLPKNLSGENSSGAAQACGSRPMLHILSTINHIAKKPVELPIQSLHPLHVPLKIKKIEPRHPIANIKHPAKEKPLVKQSLQLIQRHNRWLVKIAEDHAAYGQECVAHQVIPEHDGLSRQRK</sequence>
<accession>A0A5A7P4Z2</accession>
<name>A0A5A7P4Z2_STRAF</name>
<proteinExistence type="predicted"/>
<evidence type="ECO:0000313" key="3">
    <source>
        <dbReference type="Proteomes" id="UP000325081"/>
    </source>
</evidence>
<dbReference type="Proteomes" id="UP000325081">
    <property type="component" value="Unassembled WGS sequence"/>
</dbReference>
<keyword evidence="2" id="KW-0067">ATP-binding</keyword>
<protein>
    <submittedName>
        <fullName evidence="2">ATP-dependent RNA helicase RhlB</fullName>
    </submittedName>
</protein>
<dbReference type="AlphaFoldDB" id="A0A5A7P4Z2"/>